<accession>A0A2S0VTY3</accession>
<dbReference type="AlphaFoldDB" id="A0A2S0VTY3"/>
<dbReference type="InterPro" id="IPR006145">
    <property type="entry name" value="PsdUridine_synth_RsuA/RluA"/>
</dbReference>
<dbReference type="EMBL" id="CP026604">
    <property type="protein sequence ID" value="AWB67643.1"/>
    <property type="molecule type" value="Genomic_DNA"/>
</dbReference>
<proteinExistence type="predicted"/>
<evidence type="ECO:0000256" key="8">
    <source>
        <dbReference type="ARBA" id="ARBA00041975"/>
    </source>
</evidence>
<gene>
    <name evidence="11" type="ORF">C2869_14890</name>
</gene>
<evidence type="ECO:0000313" key="12">
    <source>
        <dbReference type="Proteomes" id="UP000244441"/>
    </source>
</evidence>
<dbReference type="GO" id="GO:0000455">
    <property type="term" value="P:enzyme-directed rRNA pseudouridine synthesis"/>
    <property type="evidence" value="ECO:0007669"/>
    <property type="project" value="TreeGrafter"/>
</dbReference>
<sequence length="246" mass="28620">MRELDVLYQDDYLIAVNKPSGLLVHRSLIDKHETEFALQTVRDQIGQYVYPVHRLDRPTSGVLIMALSSDIARKICLSIEQRLVKKQYLALCRGYIPEKGEIDYPLVEQLDKLADKDASKTPEAKSAFTAYERVASSEIPVEINRYPSSRFSLVRLYPREGRKHQIRRHLAHLRHPIIYDVNYGDNKYNRYFKNQNSEARLALHAERMIIPHPVTNANLDIRCKLDISYQQMLKTAHINFSEEVTL</sequence>
<dbReference type="GO" id="GO:0003723">
    <property type="term" value="F:RNA binding"/>
    <property type="evidence" value="ECO:0007669"/>
    <property type="project" value="InterPro"/>
</dbReference>
<comment type="catalytic activity">
    <reaction evidence="3">
        <text>uridine(65) in tRNA = pseudouridine(65) in tRNA</text>
        <dbReference type="Rhea" id="RHEA:42536"/>
        <dbReference type="Rhea" id="RHEA-COMP:10103"/>
        <dbReference type="Rhea" id="RHEA-COMP:10104"/>
        <dbReference type="ChEBI" id="CHEBI:65314"/>
        <dbReference type="ChEBI" id="CHEBI:65315"/>
        <dbReference type="EC" id="5.4.99.26"/>
    </reaction>
</comment>
<evidence type="ECO:0000256" key="4">
    <source>
        <dbReference type="ARBA" id="ARBA00037670"/>
    </source>
</evidence>
<dbReference type="EC" id="5.4.99.26" evidence="5"/>
<evidence type="ECO:0000259" key="10">
    <source>
        <dbReference type="Pfam" id="PF00849"/>
    </source>
</evidence>
<evidence type="ECO:0000256" key="3">
    <source>
        <dbReference type="ARBA" id="ARBA00036607"/>
    </source>
</evidence>
<keyword evidence="2" id="KW-0413">Isomerase</keyword>
<evidence type="ECO:0000256" key="1">
    <source>
        <dbReference type="ARBA" id="ARBA00022694"/>
    </source>
</evidence>
<dbReference type="InterPro" id="IPR006224">
    <property type="entry name" value="PsdUridine_synth_RluA-like_CS"/>
</dbReference>
<dbReference type="NCBIfam" id="NF008321">
    <property type="entry name" value="PRK11112.1"/>
    <property type="match status" value="1"/>
</dbReference>
<dbReference type="RefSeq" id="WP_108603696.1">
    <property type="nucleotide sequence ID" value="NZ_CP026604.1"/>
</dbReference>
<evidence type="ECO:0000256" key="7">
    <source>
        <dbReference type="ARBA" id="ARBA00041803"/>
    </source>
</evidence>
<dbReference type="PROSITE" id="PS01129">
    <property type="entry name" value="PSI_RLU"/>
    <property type="match status" value="1"/>
</dbReference>
<evidence type="ECO:0000256" key="6">
    <source>
        <dbReference type="ARBA" id="ARBA00040675"/>
    </source>
</evidence>
<dbReference type="InterPro" id="IPR020103">
    <property type="entry name" value="PsdUridine_synth_cat_dom_sf"/>
</dbReference>
<dbReference type="PANTHER" id="PTHR21600">
    <property type="entry name" value="MITOCHONDRIAL RNA PSEUDOURIDINE SYNTHASE"/>
    <property type="match status" value="1"/>
</dbReference>
<dbReference type="PANTHER" id="PTHR21600:SF56">
    <property type="entry name" value="TRNA PSEUDOURIDINE SYNTHASE C"/>
    <property type="match status" value="1"/>
</dbReference>
<dbReference type="OrthoDB" id="9785808at2"/>
<dbReference type="GO" id="GO:0160149">
    <property type="term" value="F:tRNA pseudouridine(65) synthase activity"/>
    <property type="evidence" value="ECO:0007669"/>
    <property type="project" value="UniProtKB-EC"/>
</dbReference>
<dbReference type="Gene3D" id="3.30.2350.10">
    <property type="entry name" value="Pseudouridine synthase"/>
    <property type="match status" value="1"/>
</dbReference>
<dbReference type="GO" id="GO:0008033">
    <property type="term" value="P:tRNA processing"/>
    <property type="evidence" value="ECO:0007669"/>
    <property type="project" value="UniProtKB-KW"/>
</dbReference>
<evidence type="ECO:0000313" key="11">
    <source>
        <dbReference type="EMBL" id="AWB67643.1"/>
    </source>
</evidence>
<evidence type="ECO:0000256" key="5">
    <source>
        <dbReference type="ARBA" id="ARBA00038943"/>
    </source>
</evidence>
<name>A0A2S0VTY3_9ALTE</name>
<evidence type="ECO:0000256" key="2">
    <source>
        <dbReference type="ARBA" id="ARBA00023235"/>
    </source>
</evidence>
<reference evidence="11 12" key="1">
    <citation type="submission" date="2018-01" db="EMBL/GenBank/DDBJ databases">
        <title>Genome sequence of a Cantenovulum-like bacteria.</title>
        <authorList>
            <person name="Tan W.R."/>
            <person name="Lau N.-S."/>
            <person name="Go F."/>
            <person name="Amirul A.-A.A."/>
        </authorList>
    </citation>
    <scope>NUCLEOTIDE SEQUENCE [LARGE SCALE GENOMIC DNA]</scope>
    <source>
        <strain evidence="11 12">CCB-QB4</strain>
    </source>
</reference>
<dbReference type="InterPro" id="IPR050188">
    <property type="entry name" value="RluA_PseudoU_synthase"/>
</dbReference>
<protein>
    <recommendedName>
        <fullName evidence="6">tRNA pseudouridine synthase C</fullName>
        <ecNumber evidence="5">5.4.99.26</ecNumber>
    </recommendedName>
    <alternativeName>
        <fullName evidence="8">tRNA pseudouridine(65) synthase</fullName>
    </alternativeName>
    <alternativeName>
        <fullName evidence="9">tRNA pseudouridylate synthase C</fullName>
    </alternativeName>
    <alternativeName>
        <fullName evidence="7">tRNA-uridine isomerase C</fullName>
    </alternativeName>
</protein>
<dbReference type="Proteomes" id="UP000244441">
    <property type="component" value="Chromosome"/>
</dbReference>
<dbReference type="KEGG" id="cate:C2869_14890"/>
<comment type="function">
    <text evidence="4">Responsible for synthesis of pseudouridine from uracil-65 in transfer RNAs.</text>
</comment>
<keyword evidence="12" id="KW-1185">Reference proteome</keyword>
<evidence type="ECO:0000256" key="9">
    <source>
        <dbReference type="ARBA" id="ARBA00043049"/>
    </source>
</evidence>
<feature type="domain" description="Pseudouridine synthase RsuA/RluA-like" evidence="10">
    <location>
        <begin position="12"/>
        <end position="172"/>
    </location>
</feature>
<keyword evidence="1" id="KW-0819">tRNA processing</keyword>
<dbReference type="SUPFAM" id="SSF55120">
    <property type="entry name" value="Pseudouridine synthase"/>
    <property type="match status" value="1"/>
</dbReference>
<dbReference type="Pfam" id="PF00849">
    <property type="entry name" value="PseudoU_synth_2"/>
    <property type="match status" value="1"/>
</dbReference>
<organism evidence="11 12">
    <name type="scientific">Saccharobesus litoralis</name>
    <dbReference type="NCBI Taxonomy" id="2172099"/>
    <lineage>
        <taxon>Bacteria</taxon>
        <taxon>Pseudomonadati</taxon>
        <taxon>Pseudomonadota</taxon>
        <taxon>Gammaproteobacteria</taxon>
        <taxon>Alteromonadales</taxon>
        <taxon>Alteromonadaceae</taxon>
        <taxon>Saccharobesus</taxon>
    </lineage>
</organism>